<dbReference type="Pfam" id="PF02449">
    <property type="entry name" value="Glyco_hydro_42"/>
    <property type="match status" value="1"/>
</dbReference>
<gene>
    <name evidence="6" type="ORF">TPR58_09645</name>
</gene>
<evidence type="ECO:0000256" key="2">
    <source>
        <dbReference type="ARBA" id="ARBA00023295"/>
    </source>
</evidence>
<dbReference type="Gene3D" id="2.60.220.20">
    <property type="entry name" value="putative beta-Galactosidase from caulobacter crescentus"/>
    <property type="match status" value="1"/>
</dbReference>
<dbReference type="InterPro" id="IPR040719">
    <property type="entry name" value="DUF5597"/>
</dbReference>
<dbReference type="EMBL" id="JBDIZK010000005">
    <property type="protein sequence ID" value="MEN3747430.1"/>
    <property type="molecule type" value="Genomic_DNA"/>
</dbReference>
<name>A0ABV0BBG5_9SPHN</name>
<evidence type="ECO:0000256" key="3">
    <source>
        <dbReference type="SAM" id="SignalP"/>
    </source>
</evidence>
<sequence>MNRIHDRPIGARNGKAWLRLAAIAAGLALSSAAAGSAVAQEIPHLAEKNGRHALIVDGAPFLMLGAQANNSSNYPSELPKVWPVISAMHANTLEMPISWEQVEPEEGKFDFSFLDTLIAQAREQKVRLVLLWFATWKNTGNTYVPEWVKRDTKRFPRMRNADGTAHHSMSPHSRNTLEADKRAFVALMTHLARVDRDNIVIMVQPENEAGSYTLKRDHAPEADRLFKGPVPSELVRAMKVKSGSWTEVFGKRAEQFFHTWHLARYIDEIAAAGKAAKPLPMYVNAALGNAFTDENGDVGPSGGPNWNAIPVWKVAAPHIDLLAPDIYTRDAPAVASFLDKYARADNALMVPEIGNASEYARFFWPTLGHGGIGFAPFGMDATGFFNYPLGAKTFDDGTLEAFAAPYRLLKPMASDWARIAFENPVWGTAKGFPEADQSTVMGRWKISAHYGLWQMGEPEWNWFKIDKHPEADKDTGGMVVAQIGPDTFLVTGTHVRVRLGLAKPVPGELAQMIRTEEGSFVDGKWVTTRRWNGDQIDYGFNFTDRPVMLKVTMGIVPR</sequence>
<evidence type="ECO:0000313" key="6">
    <source>
        <dbReference type="EMBL" id="MEN3747430.1"/>
    </source>
</evidence>
<dbReference type="InterPro" id="IPR017853">
    <property type="entry name" value="GH"/>
</dbReference>
<dbReference type="SUPFAM" id="SSF51445">
    <property type="entry name" value="(Trans)glycosidases"/>
    <property type="match status" value="1"/>
</dbReference>
<evidence type="ECO:0000313" key="7">
    <source>
        <dbReference type="Proteomes" id="UP001427805"/>
    </source>
</evidence>
<feature type="chain" id="PRO_5045806598" evidence="3">
    <location>
        <begin position="40"/>
        <end position="558"/>
    </location>
</feature>
<dbReference type="InterPro" id="IPR013529">
    <property type="entry name" value="Glyco_hydro_42_N"/>
</dbReference>
<keyword evidence="7" id="KW-1185">Reference proteome</keyword>
<keyword evidence="3" id="KW-0732">Signal</keyword>
<keyword evidence="2" id="KW-0326">Glycosidase</keyword>
<dbReference type="RefSeq" id="WP_346246428.1">
    <property type="nucleotide sequence ID" value="NZ_JBDIZK010000005.1"/>
</dbReference>
<evidence type="ECO:0000259" key="4">
    <source>
        <dbReference type="Pfam" id="PF02449"/>
    </source>
</evidence>
<accession>A0ABV0BBG5</accession>
<evidence type="ECO:0000256" key="1">
    <source>
        <dbReference type="ARBA" id="ARBA00022801"/>
    </source>
</evidence>
<feature type="signal peptide" evidence="3">
    <location>
        <begin position="1"/>
        <end position="39"/>
    </location>
</feature>
<feature type="domain" description="DUF5597" evidence="5">
    <location>
        <begin position="402"/>
        <end position="542"/>
    </location>
</feature>
<feature type="domain" description="Glycoside hydrolase family 42 N-terminal" evidence="4">
    <location>
        <begin position="97"/>
        <end position="246"/>
    </location>
</feature>
<dbReference type="Proteomes" id="UP001427805">
    <property type="component" value="Unassembled WGS sequence"/>
</dbReference>
<evidence type="ECO:0000259" key="5">
    <source>
        <dbReference type="Pfam" id="PF18120"/>
    </source>
</evidence>
<protein>
    <submittedName>
        <fullName evidence="6">DUF5597 domain-containing protein</fullName>
    </submittedName>
</protein>
<organism evidence="6 7">
    <name type="scientific">Sphingomonas rustica</name>
    <dbReference type="NCBI Taxonomy" id="3103142"/>
    <lineage>
        <taxon>Bacteria</taxon>
        <taxon>Pseudomonadati</taxon>
        <taxon>Pseudomonadota</taxon>
        <taxon>Alphaproteobacteria</taxon>
        <taxon>Sphingomonadales</taxon>
        <taxon>Sphingomonadaceae</taxon>
        <taxon>Sphingomonas</taxon>
    </lineage>
</organism>
<reference evidence="6 7" key="1">
    <citation type="submission" date="2024-05" db="EMBL/GenBank/DDBJ databases">
        <title>Sphingomonas sp. HF-S3 16S ribosomal RNA gene Genome sequencing and assembly.</title>
        <authorList>
            <person name="Lee H."/>
        </authorList>
    </citation>
    <scope>NUCLEOTIDE SEQUENCE [LARGE SCALE GENOMIC DNA]</scope>
    <source>
        <strain evidence="6 7">HF-S3</strain>
    </source>
</reference>
<comment type="caution">
    <text evidence="6">The sequence shown here is derived from an EMBL/GenBank/DDBJ whole genome shotgun (WGS) entry which is preliminary data.</text>
</comment>
<keyword evidence="1" id="KW-0378">Hydrolase</keyword>
<dbReference type="Gene3D" id="3.20.20.80">
    <property type="entry name" value="Glycosidases"/>
    <property type="match status" value="1"/>
</dbReference>
<proteinExistence type="predicted"/>
<dbReference type="Pfam" id="PF18120">
    <property type="entry name" value="DUF5597"/>
    <property type="match status" value="1"/>
</dbReference>